<reference evidence="1" key="1">
    <citation type="submission" date="2020-10" db="EMBL/GenBank/DDBJ databases">
        <authorList>
            <person name="Gilroy R."/>
        </authorList>
    </citation>
    <scope>NUCLEOTIDE SEQUENCE</scope>
    <source>
        <strain evidence="1">ChiGjej1B1-24693</strain>
    </source>
</reference>
<comment type="caution">
    <text evidence="1">The sequence shown here is derived from an EMBL/GenBank/DDBJ whole genome shotgun (WGS) entry which is preliminary data.</text>
</comment>
<gene>
    <name evidence="1" type="ORF">IAA98_01645</name>
</gene>
<proteinExistence type="predicted"/>
<protein>
    <submittedName>
        <fullName evidence="1">Uncharacterized protein</fullName>
    </submittedName>
</protein>
<dbReference type="SUPFAM" id="SSF63829">
    <property type="entry name" value="Calcium-dependent phosphotriesterase"/>
    <property type="match status" value="1"/>
</dbReference>
<organism evidence="1 2">
    <name type="scientific">Candidatus Avipropionibacterium avicola</name>
    <dbReference type="NCBI Taxonomy" id="2840701"/>
    <lineage>
        <taxon>Bacteria</taxon>
        <taxon>Bacillati</taxon>
        <taxon>Actinomycetota</taxon>
        <taxon>Actinomycetes</taxon>
        <taxon>Propionibacteriales</taxon>
        <taxon>Propionibacteriaceae</taxon>
        <taxon>Propionibacteriaceae incertae sedis</taxon>
        <taxon>Candidatus Avipropionibacterium</taxon>
    </lineage>
</organism>
<sequence>MVPVPGETSIGALAFDDDGTLWGLGTNTLFSFDVAGQQVTRSETFFDSDNDATYVTGHELFWHEGQLVGTTAATVFTVDPSSWELTVLSEDKTNLAIDRLGNWYYSKGADLYRWTS</sequence>
<name>A0A9D1GVF2_9ACTN</name>
<dbReference type="Proteomes" id="UP000886842">
    <property type="component" value="Unassembled WGS sequence"/>
</dbReference>
<accession>A0A9D1GVF2</accession>
<dbReference type="EMBL" id="DVLP01000048">
    <property type="protein sequence ID" value="HIT74274.1"/>
    <property type="molecule type" value="Genomic_DNA"/>
</dbReference>
<evidence type="ECO:0000313" key="2">
    <source>
        <dbReference type="Proteomes" id="UP000886842"/>
    </source>
</evidence>
<reference evidence="1" key="2">
    <citation type="journal article" date="2021" name="PeerJ">
        <title>Extensive microbial diversity within the chicken gut microbiome revealed by metagenomics and culture.</title>
        <authorList>
            <person name="Gilroy R."/>
            <person name="Ravi A."/>
            <person name="Getino M."/>
            <person name="Pursley I."/>
            <person name="Horton D.L."/>
            <person name="Alikhan N.F."/>
            <person name="Baker D."/>
            <person name="Gharbi K."/>
            <person name="Hall N."/>
            <person name="Watson M."/>
            <person name="Adriaenssens E.M."/>
            <person name="Foster-Nyarko E."/>
            <person name="Jarju S."/>
            <person name="Secka A."/>
            <person name="Antonio M."/>
            <person name="Oren A."/>
            <person name="Chaudhuri R.R."/>
            <person name="La Ragione R."/>
            <person name="Hildebrand F."/>
            <person name="Pallen M.J."/>
        </authorList>
    </citation>
    <scope>NUCLEOTIDE SEQUENCE</scope>
    <source>
        <strain evidence="1">ChiGjej1B1-24693</strain>
    </source>
</reference>
<evidence type="ECO:0000313" key="1">
    <source>
        <dbReference type="EMBL" id="HIT74274.1"/>
    </source>
</evidence>
<dbReference type="AlphaFoldDB" id="A0A9D1GVF2"/>